<dbReference type="VEuPathDB" id="CryptoDB:Cvel_29360"/>
<evidence type="ECO:0008006" key="3">
    <source>
        <dbReference type="Google" id="ProtNLM"/>
    </source>
</evidence>
<name>A0A0G4HMX0_9ALVE</name>
<evidence type="ECO:0000256" key="1">
    <source>
        <dbReference type="SAM" id="MobiDB-lite"/>
    </source>
</evidence>
<dbReference type="PhylomeDB" id="A0A0G4HMX0"/>
<protein>
    <recommendedName>
        <fullName evidence="3">C3H1-type domain-containing protein</fullName>
    </recommendedName>
</protein>
<dbReference type="EMBL" id="CDMZ01003226">
    <property type="protein sequence ID" value="CEM45583.1"/>
    <property type="molecule type" value="Genomic_DNA"/>
</dbReference>
<evidence type="ECO:0000313" key="2">
    <source>
        <dbReference type="EMBL" id="CEM45583.1"/>
    </source>
</evidence>
<sequence length="277" mass="31197">MSTCPTAHSDSARSPAPSCHPLTTPTTLLKASLPASTEESALSMRERKVVIRNTFIAVEPNPEEKRKQTGVQRLQTEPALPVSFRMGEDGIKEVITADQSEVKGGAHEQDSPCVHGSGYLADLRSMGSLRHRQGCCPEKRCYWYFTRHGCSRGWMCKHCHYCKPVEKEKRSRKPRGGVKERTKPEEPAAAASVRPSDGPPREKVWVPVQSSHQHSTARPSRFSTVSRSNTTPFSNSGRNHEGLRQGWTSSFLHPQHLNYQQNPYYTFREGSHRNHRK</sequence>
<feature type="compositionally biased region" description="Polar residues" evidence="1">
    <location>
        <begin position="208"/>
        <end position="237"/>
    </location>
</feature>
<dbReference type="AlphaFoldDB" id="A0A0G4HMX0"/>
<feature type="region of interest" description="Disordered" evidence="1">
    <location>
        <begin position="167"/>
        <end position="249"/>
    </location>
</feature>
<reference evidence="2" key="1">
    <citation type="submission" date="2014-11" db="EMBL/GenBank/DDBJ databases">
        <authorList>
            <person name="Otto D Thomas"/>
            <person name="Naeem Raeece"/>
        </authorList>
    </citation>
    <scope>NUCLEOTIDE SEQUENCE</scope>
</reference>
<gene>
    <name evidence="2" type="ORF">Cvel_29360</name>
</gene>
<feature type="compositionally biased region" description="Basic and acidic residues" evidence="1">
    <location>
        <begin position="177"/>
        <end position="186"/>
    </location>
</feature>
<feature type="region of interest" description="Disordered" evidence="1">
    <location>
        <begin position="1"/>
        <end position="25"/>
    </location>
</feature>
<proteinExistence type="predicted"/>
<organism evidence="2">
    <name type="scientific">Chromera velia CCMP2878</name>
    <dbReference type="NCBI Taxonomy" id="1169474"/>
    <lineage>
        <taxon>Eukaryota</taxon>
        <taxon>Sar</taxon>
        <taxon>Alveolata</taxon>
        <taxon>Colpodellida</taxon>
        <taxon>Chromeraceae</taxon>
        <taxon>Chromera</taxon>
    </lineage>
</organism>
<accession>A0A0G4HMX0</accession>